<keyword evidence="2" id="KW-0597">Phosphoprotein</keyword>
<evidence type="ECO:0000256" key="1">
    <source>
        <dbReference type="ARBA" id="ARBA00004167"/>
    </source>
</evidence>
<feature type="transmembrane region" description="Helical" evidence="13">
    <location>
        <begin position="660"/>
        <end position="682"/>
    </location>
</feature>
<feature type="transmembrane region" description="Helical" evidence="13">
    <location>
        <begin position="21"/>
        <end position="42"/>
    </location>
</feature>
<evidence type="ECO:0000256" key="10">
    <source>
        <dbReference type="ARBA" id="ARBA00023136"/>
    </source>
</evidence>
<dbReference type="InterPro" id="IPR000719">
    <property type="entry name" value="Prot_kinase_dom"/>
</dbReference>
<dbReference type="SUPFAM" id="SSF52047">
    <property type="entry name" value="RNI-like"/>
    <property type="match status" value="2"/>
</dbReference>
<dbReference type="InterPro" id="IPR032675">
    <property type="entry name" value="LRR_dom_sf"/>
</dbReference>
<keyword evidence="6" id="KW-0677">Repeat</keyword>
<keyword evidence="7" id="KW-0547">Nucleotide-binding</keyword>
<keyword evidence="10 13" id="KW-0472">Membrane</keyword>
<dbReference type="Pfam" id="PF13855">
    <property type="entry name" value="LRR_8"/>
    <property type="match status" value="1"/>
</dbReference>
<comment type="subcellular location">
    <subcellularLocation>
        <location evidence="1">Membrane</location>
        <topology evidence="1">Single-pass membrane protein</topology>
    </subcellularLocation>
</comment>
<dbReference type="Gene3D" id="3.30.200.20">
    <property type="entry name" value="Phosphorylase Kinase, domain 1"/>
    <property type="match status" value="1"/>
</dbReference>
<keyword evidence="9 13" id="KW-1133">Transmembrane helix</keyword>
<proteinExistence type="predicted"/>
<gene>
    <name evidence="15" type="ORF">KP509_33G056100</name>
</gene>
<protein>
    <recommendedName>
        <fullName evidence="14">Protein kinase domain-containing protein</fullName>
    </recommendedName>
</protein>
<dbReference type="PROSITE" id="PS50011">
    <property type="entry name" value="PROTEIN_KINASE_DOM"/>
    <property type="match status" value="1"/>
</dbReference>
<keyword evidence="5" id="KW-0732">Signal</keyword>
<dbReference type="PANTHER" id="PTHR48003">
    <property type="entry name" value="OS07G0626500 PROTEIN"/>
    <property type="match status" value="1"/>
</dbReference>
<dbReference type="Proteomes" id="UP000825935">
    <property type="component" value="Chromosome 33"/>
</dbReference>
<dbReference type="PRINTS" id="PR00019">
    <property type="entry name" value="LEURICHRPT"/>
</dbReference>
<dbReference type="SMART" id="SM00369">
    <property type="entry name" value="LRR_TYP"/>
    <property type="match status" value="8"/>
</dbReference>
<dbReference type="GO" id="GO:0005524">
    <property type="term" value="F:ATP binding"/>
    <property type="evidence" value="ECO:0007669"/>
    <property type="project" value="UniProtKB-KW"/>
</dbReference>
<dbReference type="Pfam" id="PF00560">
    <property type="entry name" value="LRR_1"/>
    <property type="match status" value="6"/>
</dbReference>
<dbReference type="FunFam" id="3.80.10.10:FF:000062">
    <property type="entry name" value="protein STRUBBELIG-RECEPTOR FAMILY 3"/>
    <property type="match status" value="1"/>
</dbReference>
<organism evidence="15 16">
    <name type="scientific">Ceratopteris richardii</name>
    <name type="common">Triangle waterfern</name>
    <dbReference type="NCBI Taxonomy" id="49495"/>
    <lineage>
        <taxon>Eukaryota</taxon>
        <taxon>Viridiplantae</taxon>
        <taxon>Streptophyta</taxon>
        <taxon>Embryophyta</taxon>
        <taxon>Tracheophyta</taxon>
        <taxon>Polypodiopsida</taxon>
        <taxon>Polypodiidae</taxon>
        <taxon>Polypodiales</taxon>
        <taxon>Pteridineae</taxon>
        <taxon>Pteridaceae</taxon>
        <taxon>Parkerioideae</taxon>
        <taxon>Ceratopteris</taxon>
    </lineage>
</organism>
<feature type="compositionally biased region" description="Polar residues" evidence="12">
    <location>
        <begin position="785"/>
        <end position="794"/>
    </location>
</feature>
<evidence type="ECO:0000256" key="13">
    <source>
        <dbReference type="SAM" id="Phobius"/>
    </source>
</evidence>
<dbReference type="FunFam" id="3.30.200.20:FF:000486">
    <property type="entry name" value="Leucine-rich repeat receptor-like protein kinase"/>
    <property type="match status" value="1"/>
</dbReference>
<dbReference type="Pfam" id="PF07714">
    <property type="entry name" value="PK_Tyr_Ser-Thr"/>
    <property type="match status" value="1"/>
</dbReference>
<keyword evidence="8" id="KW-0067">ATP-binding</keyword>
<evidence type="ECO:0000313" key="15">
    <source>
        <dbReference type="EMBL" id="KAH7286034.1"/>
    </source>
</evidence>
<dbReference type="InterPro" id="IPR003591">
    <property type="entry name" value="Leu-rich_rpt_typical-subtyp"/>
</dbReference>
<evidence type="ECO:0000256" key="7">
    <source>
        <dbReference type="ARBA" id="ARBA00022741"/>
    </source>
</evidence>
<evidence type="ECO:0000256" key="3">
    <source>
        <dbReference type="ARBA" id="ARBA00022614"/>
    </source>
</evidence>
<dbReference type="Pfam" id="PF23598">
    <property type="entry name" value="LRR_14"/>
    <property type="match status" value="1"/>
</dbReference>
<evidence type="ECO:0000256" key="5">
    <source>
        <dbReference type="ARBA" id="ARBA00022729"/>
    </source>
</evidence>
<name>A0A8T2QR13_CERRI</name>
<accession>A0A8T2QR13</accession>
<dbReference type="OMA" id="YELMVLK"/>
<keyword evidence="4 13" id="KW-0812">Transmembrane</keyword>
<dbReference type="EMBL" id="CM035438">
    <property type="protein sequence ID" value="KAH7286034.1"/>
    <property type="molecule type" value="Genomic_DNA"/>
</dbReference>
<evidence type="ECO:0000256" key="9">
    <source>
        <dbReference type="ARBA" id="ARBA00022989"/>
    </source>
</evidence>
<dbReference type="FunFam" id="3.80.10.10:FF:000383">
    <property type="entry name" value="Leucine-rich repeat receptor protein kinase EMS1"/>
    <property type="match status" value="1"/>
</dbReference>
<dbReference type="GO" id="GO:0016020">
    <property type="term" value="C:membrane"/>
    <property type="evidence" value="ECO:0007669"/>
    <property type="project" value="UniProtKB-SubCell"/>
</dbReference>
<comment type="caution">
    <text evidence="15">The sequence shown here is derived from an EMBL/GenBank/DDBJ whole genome shotgun (WGS) entry which is preliminary data.</text>
</comment>
<evidence type="ECO:0000256" key="6">
    <source>
        <dbReference type="ARBA" id="ARBA00022737"/>
    </source>
</evidence>
<evidence type="ECO:0000256" key="4">
    <source>
        <dbReference type="ARBA" id="ARBA00022692"/>
    </source>
</evidence>
<dbReference type="InterPro" id="IPR011009">
    <property type="entry name" value="Kinase-like_dom_sf"/>
</dbReference>
<evidence type="ECO:0000313" key="16">
    <source>
        <dbReference type="Proteomes" id="UP000825935"/>
    </source>
</evidence>
<dbReference type="GO" id="GO:0004672">
    <property type="term" value="F:protein kinase activity"/>
    <property type="evidence" value="ECO:0007669"/>
    <property type="project" value="InterPro"/>
</dbReference>
<keyword evidence="11" id="KW-0675">Receptor</keyword>
<keyword evidence="16" id="KW-1185">Reference proteome</keyword>
<feature type="region of interest" description="Disordered" evidence="12">
    <location>
        <begin position="780"/>
        <end position="799"/>
    </location>
</feature>
<evidence type="ECO:0000256" key="11">
    <source>
        <dbReference type="ARBA" id="ARBA00023170"/>
    </source>
</evidence>
<keyword evidence="3" id="KW-0433">Leucine-rich repeat</keyword>
<dbReference type="OrthoDB" id="424823at2759"/>
<dbReference type="Gene3D" id="3.80.10.10">
    <property type="entry name" value="Ribonuclease Inhibitor"/>
    <property type="match status" value="2"/>
</dbReference>
<reference evidence="15" key="1">
    <citation type="submission" date="2021-08" db="EMBL/GenBank/DDBJ databases">
        <title>WGS assembly of Ceratopteris richardii.</title>
        <authorList>
            <person name="Marchant D.B."/>
            <person name="Chen G."/>
            <person name="Jenkins J."/>
            <person name="Shu S."/>
            <person name="Leebens-Mack J."/>
            <person name="Grimwood J."/>
            <person name="Schmutz J."/>
            <person name="Soltis P."/>
            <person name="Soltis D."/>
            <person name="Chen Z.-H."/>
        </authorList>
    </citation>
    <scope>NUCLEOTIDE SEQUENCE</scope>
    <source>
        <strain evidence="15">Whitten #5841</strain>
        <tissue evidence="15">Leaf</tissue>
    </source>
</reference>
<dbReference type="InterPro" id="IPR001245">
    <property type="entry name" value="Ser-Thr/Tyr_kinase_cat_dom"/>
</dbReference>
<dbReference type="AlphaFoldDB" id="A0A8T2QR13"/>
<feature type="domain" description="Protein kinase" evidence="14">
    <location>
        <begin position="840"/>
        <end position="1121"/>
    </location>
</feature>
<dbReference type="FunFam" id="3.80.10.10:FF:000095">
    <property type="entry name" value="LRR receptor-like serine/threonine-protein kinase GSO1"/>
    <property type="match status" value="1"/>
</dbReference>
<evidence type="ECO:0000256" key="2">
    <source>
        <dbReference type="ARBA" id="ARBA00022553"/>
    </source>
</evidence>
<evidence type="ECO:0000256" key="8">
    <source>
        <dbReference type="ARBA" id="ARBA00022840"/>
    </source>
</evidence>
<evidence type="ECO:0000259" key="14">
    <source>
        <dbReference type="PROSITE" id="PS50011"/>
    </source>
</evidence>
<dbReference type="InterPro" id="IPR001611">
    <property type="entry name" value="Leu-rich_rpt"/>
</dbReference>
<dbReference type="PANTHER" id="PTHR48003:SF5">
    <property type="entry name" value="OS07G0626500 PROTEIN"/>
    <property type="match status" value="1"/>
</dbReference>
<dbReference type="InterPro" id="IPR053059">
    <property type="entry name" value="Inactive_SerThr-Kinase_ABA"/>
</dbReference>
<dbReference type="Gene3D" id="1.10.510.10">
    <property type="entry name" value="Transferase(Phosphotransferase) domain 1"/>
    <property type="match status" value="1"/>
</dbReference>
<evidence type="ECO:0000256" key="12">
    <source>
        <dbReference type="SAM" id="MobiDB-lite"/>
    </source>
</evidence>
<dbReference type="SUPFAM" id="SSF56112">
    <property type="entry name" value="Protein kinase-like (PK-like)"/>
    <property type="match status" value="1"/>
</dbReference>
<dbReference type="InterPro" id="IPR055414">
    <property type="entry name" value="LRR_R13L4/SHOC2-like"/>
</dbReference>
<sequence length="1129" mass="122839">MVDFFRTCSSEMQARSHCCRVACLLMIVYFYVCSCLVTVSWANRDEAAALLEFFRGARRNAGHDGMDDCLGLRWTEEKITEGCPSTFCGVTCGVDGSVIALQLSGTGLKGSVLPNTLSKLGKLTILDLSHNELSDTIPDDLGTLQNLHTLDLSHNFLRGTIPSSLGTLTSLVNLSLAANKFSNSIPSSLGNLTNLMSLNLSSNRLQGSIPMEMSGMGNLRVLDLHGNQLNGAINPALLGLSSVTTVDISDNKLSGFLPWQPNDTLPLFQTLQYVNLSHNQFTGPLAPSSFTSIFAERLQVLDMSYNQLSGSLPDFQFCTSLNTLRLNHNQFTGAVPSTLLSTSFNLLQELDLSNNNLTGEMIRVLSTSLVVLNVSYNFLSGTIPQTIGSCSIVDLSNNHLSGDLSYLQYWNDMLEVLDLSYNYLTGRLMDEIPLFHQLQRLLLSHNDLVGVIPPGLGMFPKLVYIDLSFNHLNGTLPISFFNSSSYSTLLFSHNQLEGDIPFPLMLSVKSVYNGPQAGLNLRQPLGELPKIAFIDLSNNKLSGVLSEGVGNLQKLQLLNLSNNEISGTIPVTLCNLTNLQELDLSENILQGSIPSALPTSLQVLALSNNNLSGIIPESLKRFSEASFFPGNHGLFPGWTVRRVPVAGPQSADGKHKAFRAGLVAGCIGALMFVIVIGLTVYFRTSNIVGNHGNSSKNEEDHDGCLQICASCGFFVSCREPSYTNSAHPDTKNIDGLLTDEMSKDSAGLFAKVCVDDQNLSEQPTPIGSYESKRRDLYFSGEKKNSVSPKTSPHKSSVMGGKLLNNAASRVSRVQSPDRLAGELHFLDNAFVRCSAEELSGAPAEILGRSSNGTSYKATLDNGHVFTVKWLREGLARNKKEFTREAKKFARIQHINLNPLRGYYWGPQEHEKLLLWDFARGGSLAAHLADTTGLQYAPLSWQQRWKVAVSVACGLVYLHNDIHISHGNLKATNVLIDDDGSNLNICLSDYSLHLLMTPEGQATQILNAGAMGYRAPELATKKRPMPTMKGDIYAYGVLILELLTGKLAGDVVSGGSEAVDLTDWVRAMANEKRSSECLDPVLFGEALPQGIDEFVGLSLRCIAPVSSQRPSMGTIYEELSSLSLSVIKAQ</sequence>
<dbReference type="PROSITE" id="PS51450">
    <property type="entry name" value="LRR"/>
    <property type="match status" value="2"/>
</dbReference>